<name>A0A1I7WNJ5_HETBA</name>
<dbReference type="WBParaSite" id="Hba_06720">
    <property type="protein sequence ID" value="Hba_06720"/>
    <property type="gene ID" value="Hba_06720"/>
</dbReference>
<dbReference type="AlphaFoldDB" id="A0A1I7WNJ5"/>
<evidence type="ECO:0000313" key="2">
    <source>
        <dbReference type="WBParaSite" id="Hba_06720"/>
    </source>
</evidence>
<evidence type="ECO:0000313" key="1">
    <source>
        <dbReference type="Proteomes" id="UP000095283"/>
    </source>
</evidence>
<organism evidence="1 2">
    <name type="scientific">Heterorhabditis bacteriophora</name>
    <name type="common">Entomopathogenic nematode worm</name>
    <dbReference type="NCBI Taxonomy" id="37862"/>
    <lineage>
        <taxon>Eukaryota</taxon>
        <taxon>Metazoa</taxon>
        <taxon>Ecdysozoa</taxon>
        <taxon>Nematoda</taxon>
        <taxon>Chromadorea</taxon>
        <taxon>Rhabditida</taxon>
        <taxon>Rhabditina</taxon>
        <taxon>Rhabditomorpha</taxon>
        <taxon>Strongyloidea</taxon>
        <taxon>Heterorhabditidae</taxon>
        <taxon>Heterorhabditis</taxon>
    </lineage>
</organism>
<reference evidence="2" key="1">
    <citation type="submission" date="2016-11" db="UniProtKB">
        <authorList>
            <consortium name="WormBaseParasite"/>
        </authorList>
    </citation>
    <scope>IDENTIFICATION</scope>
</reference>
<protein>
    <submittedName>
        <fullName evidence="2">Secreted protein</fullName>
    </submittedName>
</protein>
<dbReference type="Proteomes" id="UP000095283">
    <property type="component" value="Unplaced"/>
</dbReference>
<accession>A0A1I7WNJ5</accession>
<keyword evidence="1" id="KW-1185">Reference proteome</keyword>
<proteinExistence type="predicted"/>
<sequence>MSGTLSCATWLVTRRSVHDLIGCGKDGVKMKDRRYPYFTSTLQSLHSLHSLDFYPAGHTQLFPLSISIAVVAAVWNGNRVRLSKDCQMLLPNPYNPFEHRCDETTNEIVTNSNGGA</sequence>